<evidence type="ECO:0000313" key="3">
    <source>
        <dbReference type="Proteomes" id="UP000488299"/>
    </source>
</evidence>
<accession>A0A7J5TX33</accession>
<feature type="region of interest" description="Disordered" evidence="1">
    <location>
        <begin position="145"/>
        <end position="173"/>
    </location>
</feature>
<feature type="compositionally biased region" description="Polar residues" evidence="1">
    <location>
        <begin position="148"/>
        <end position="171"/>
    </location>
</feature>
<evidence type="ECO:0000256" key="1">
    <source>
        <dbReference type="SAM" id="MobiDB-lite"/>
    </source>
</evidence>
<dbReference type="RefSeq" id="WP_152125307.1">
    <property type="nucleotide sequence ID" value="NZ_WELI01000006.1"/>
</dbReference>
<dbReference type="AlphaFoldDB" id="A0A7J5TX33"/>
<sequence>MNRYLYVFALFLLSLFLSLEACQNPLEGVTISLKDPIQSGVIECRLYDPAGNPLPVNSRIIISGPDADAVVTTLNSKKYKITADGVLLLAVSPEVTPSVQRPFRFTVAVVTPDYLTVVQPFVLTNGNRQVRSLPLISLSKPPVGMTPADQSGQPTNVGSTLSLHTSPTSQGDMARVQIPSGTSFTDRDGKPVSGKLTLQLIHTNARTGNAAGQLPGGPVFSNVVGVGAGTSLRAQSVAGSVSIKLFNEDFQLVQQLSQAGELIMDLNPATVNPRAARAIQPGDTIPVFSYDGITGVWKPEKAGMVVREASTGRLTLQARFTQAASYIAAWTTPVCSLGPVFSVRSKLAGVDVKYKCQLIDAQTKAVVTTFYAGVNNNDRIAIANQEAGRSFMLRVFDETDAWGRGAKGGMIGESALATSCDQTPIPLVLNELPVPPSMQLQFQFSCPQGKRLDEASLPALMLTQYSEVGKGNWRDLVSATRTQRSVTSYKLRVGQRYDFRASTDGGASWPLRQNDYLVDKAIWALKIKAEMYCK</sequence>
<reference evidence="2 3" key="1">
    <citation type="submission" date="2019-10" db="EMBL/GenBank/DDBJ databases">
        <title>Rudanella paleaurantiibacter sp. nov., isolated from sludge.</title>
        <authorList>
            <person name="Xu S.Q."/>
        </authorList>
    </citation>
    <scope>NUCLEOTIDE SEQUENCE [LARGE SCALE GENOMIC DNA]</scope>
    <source>
        <strain evidence="2 3">HX-22-17</strain>
    </source>
</reference>
<keyword evidence="3" id="KW-1185">Reference proteome</keyword>
<dbReference type="EMBL" id="WELI01000006">
    <property type="protein sequence ID" value="KAB7729202.1"/>
    <property type="molecule type" value="Genomic_DNA"/>
</dbReference>
<evidence type="ECO:0000313" key="2">
    <source>
        <dbReference type="EMBL" id="KAB7729202.1"/>
    </source>
</evidence>
<dbReference type="Proteomes" id="UP000488299">
    <property type="component" value="Unassembled WGS sequence"/>
</dbReference>
<name>A0A7J5TX33_9BACT</name>
<comment type="caution">
    <text evidence="2">The sequence shown here is derived from an EMBL/GenBank/DDBJ whole genome shotgun (WGS) entry which is preliminary data.</text>
</comment>
<organism evidence="2 3">
    <name type="scientific">Rudanella paleaurantiibacter</name>
    <dbReference type="NCBI Taxonomy" id="2614655"/>
    <lineage>
        <taxon>Bacteria</taxon>
        <taxon>Pseudomonadati</taxon>
        <taxon>Bacteroidota</taxon>
        <taxon>Cytophagia</taxon>
        <taxon>Cytophagales</taxon>
        <taxon>Cytophagaceae</taxon>
        <taxon>Rudanella</taxon>
    </lineage>
</organism>
<gene>
    <name evidence="2" type="ORF">F5984_16315</name>
</gene>
<protein>
    <submittedName>
        <fullName evidence="2">Uncharacterized protein</fullName>
    </submittedName>
</protein>
<proteinExistence type="predicted"/>